<dbReference type="Proteomes" id="UP000663880">
    <property type="component" value="Unassembled WGS sequence"/>
</dbReference>
<protein>
    <submittedName>
        <fullName evidence="2">Uncharacterized protein</fullName>
    </submittedName>
</protein>
<dbReference type="EMBL" id="CAJOBZ010000007">
    <property type="protein sequence ID" value="CAF4812583.1"/>
    <property type="molecule type" value="Genomic_DNA"/>
</dbReference>
<feature type="compositionally biased region" description="Basic residues" evidence="1">
    <location>
        <begin position="816"/>
        <end position="826"/>
    </location>
</feature>
<evidence type="ECO:0000313" key="2">
    <source>
        <dbReference type="EMBL" id="CAF4812583.1"/>
    </source>
</evidence>
<feature type="compositionally biased region" description="Low complexity" evidence="1">
    <location>
        <begin position="756"/>
        <end position="769"/>
    </location>
</feature>
<name>A0A821Q025_9NEOP</name>
<feature type="region of interest" description="Disordered" evidence="1">
    <location>
        <begin position="938"/>
        <end position="976"/>
    </location>
</feature>
<feature type="region of interest" description="Disordered" evidence="1">
    <location>
        <begin position="480"/>
        <end position="509"/>
    </location>
</feature>
<evidence type="ECO:0000313" key="3">
    <source>
        <dbReference type="Proteomes" id="UP000663880"/>
    </source>
</evidence>
<feature type="compositionally biased region" description="Basic and acidic residues" evidence="1">
    <location>
        <begin position="612"/>
        <end position="622"/>
    </location>
</feature>
<organism evidence="2 3">
    <name type="scientific">Pieris macdunnoughi</name>
    <dbReference type="NCBI Taxonomy" id="345717"/>
    <lineage>
        <taxon>Eukaryota</taxon>
        <taxon>Metazoa</taxon>
        <taxon>Ecdysozoa</taxon>
        <taxon>Arthropoda</taxon>
        <taxon>Hexapoda</taxon>
        <taxon>Insecta</taxon>
        <taxon>Pterygota</taxon>
        <taxon>Neoptera</taxon>
        <taxon>Endopterygota</taxon>
        <taxon>Lepidoptera</taxon>
        <taxon>Glossata</taxon>
        <taxon>Ditrysia</taxon>
        <taxon>Papilionoidea</taxon>
        <taxon>Pieridae</taxon>
        <taxon>Pierinae</taxon>
        <taxon>Pieris</taxon>
    </lineage>
</organism>
<sequence>MDKSSFPPQDLAKLVLGYLAEEELMTAYDEFLQASPYLDAYENEYDRILMTSLRSILADYRAVKIYVESCKPPPLRKKLLQCYNVLEMVKYLITVVDLQKLPSLENIDRSSFSKSIAMPRLSCNVCITMNSKSCVCKNKSLTTEDKQLSTAEINLHSSVEATPLADLPGNALSSKRVVPEKETKKFTNLEQTNCNLTCNSLTNITQSINESLNVNLNQNNQPPKVVSDSRQKIEEFNTILNLVCNKNVTNEKLCDNLVSNRGSNATTIHDFISGVQGSNHDKEMRVPDSSTTDPVYIPIEPKPSETIITVHTKYTPKIGSDTQKRNKPDSNVKILSDVKFDNSYAYGSAPAVLKATSTPTVTNTKRLLINGTPGFTQKGVVKKCNFSKDEIMAMPTLIILPTSGSTNLVSEPKADMNKTTTTTSTTLSKCEPLFVDVSSSMPSLAISDDPIDNDNIMTNTKNFNEIGLIKTVDPVTHASLPKDNTISTKTSTPHVLPPIRKSSSTPRRTSHIRVLDFNTPRRILDTAILEKGSNDDDAVVIISDSPLAPKFSEVEKSPKLANVVKNLNIEMKQVRKPNWDEELRALVATNQDLFPPSSLKTDKKGKRKKKKTDGENSDEKSSSVKRKKSKKKKDTKTIEEPQSKKQLPIKPTIKIVAAVESESHSEPENDQFINKHSEENFDTPENERLSLQNEIGVKLNISDLLETPYKQAMYDIQMETPKFLGPDLPDEPISDIKIMNIPTPRLFDNPNPAQATPSSYSSRPTDYSSGGSYYKPDDHDYPIPDISEHKIDEPPKTQEFKTTDPNKETSEIKTTTKSRRPTRKCTKNVSYYNSPNFTAFSKPVKAASRDVSTEEVKTSSVKSEPTDVKKRGRPFKNKATKPEKHKSSFKRDVTKNFMRIKPRRVTPIKDPKNRKSLYDISLSAKKRNLIKEKLNKTSPMVVAPSKSRRKSSTPRKLQCGKVFHSSTSSNTSPDIPETTTIKNINICITRDNSVEQKLLRWYDDVSKNNKEVENRKTTTKEEEGSRVKIKEYIENPKSELNPSTRNFHSDLVKRGLDVETARIIERDLMDLDGPPLQDGDVQSTSNDIIEENVEKCPSDSVKSDLNVNKQNVDPITKNTDTLPESDEEIEDIEFSVCESNEESNNYFVHKFDEASFTPKDIVNLKDKFCMEVCIDDGVILRLKATNFTGLVNEEPINKSYDKNEIDSAVTSISSIEKLYTPMKDRRAQCYELFDSTLTSIDTPLKANSPKRQEHDDSITEIIVDEEIVNTKKRKRVQSQDDSVNMKKYKSDSQYLLNHASIQNIDIESVLSKLHGP</sequence>
<feature type="compositionally biased region" description="Basic residues" evidence="1">
    <location>
        <begin position="870"/>
        <end position="879"/>
    </location>
</feature>
<feature type="compositionally biased region" description="Polar residues" evidence="1">
    <location>
        <begin position="482"/>
        <end position="493"/>
    </location>
</feature>
<feature type="region of interest" description="Disordered" evidence="1">
    <location>
        <begin position="742"/>
        <end position="830"/>
    </location>
</feature>
<feature type="compositionally biased region" description="Basic and acidic residues" evidence="1">
    <location>
        <begin position="880"/>
        <end position="889"/>
    </location>
</feature>
<feature type="region of interest" description="Disordered" evidence="1">
    <location>
        <begin position="850"/>
        <end position="889"/>
    </location>
</feature>
<feature type="compositionally biased region" description="Basic residues" evidence="1">
    <location>
        <begin position="623"/>
        <end position="634"/>
    </location>
</feature>
<feature type="compositionally biased region" description="Basic and acidic residues" evidence="1">
    <location>
        <begin position="775"/>
        <end position="811"/>
    </location>
</feature>
<keyword evidence="3" id="KW-1185">Reference proteome</keyword>
<feature type="compositionally biased region" description="Polar residues" evidence="1">
    <location>
        <begin position="964"/>
        <end position="973"/>
    </location>
</feature>
<comment type="caution">
    <text evidence="2">The sequence shown here is derived from an EMBL/GenBank/DDBJ whole genome shotgun (WGS) entry which is preliminary data.</text>
</comment>
<reference evidence="2" key="1">
    <citation type="submission" date="2021-02" db="EMBL/GenBank/DDBJ databases">
        <authorList>
            <person name="Steward A R."/>
        </authorList>
    </citation>
    <scope>NUCLEOTIDE SEQUENCE</scope>
</reference>
<evidence type="ECO:0000256" key="1">
    <source>
        <dbReference type="SAM" id="MobiDB-lite"/>
    </source>
</evidence>
<dbReference type="OrthoDB" id="6287635at2759"/>
<proteinExistence type="predicted"/>
<gene>
    <name evidence="2" type="ORF">PMACD_LOCUS4130</name>
</gene>
<feature type="region of interest" description="Disordered" evidence="1">
    <location>
        <begin position="593"/>
        <end position="652"/>
    </location>
</feature>
<accession>A0A821Q025</accession>